<proteinExistence type="predicted"/>
<keyword evidence="1" id="KW-0732">Signal</keyword>
<organism evidence="2 3">
    <name type="scientific">Brevundimonas viscosa</name>
    <dbReference type="NCBI Taxonomy" id="871741"/>
    <lineage>
        <taxon>Bacteria</taxon>
        <taxon>Pseudomonadati</taxon>
        <taxon>Pseudomonadota</taxon>
        <taxon>Alphaproteobacteria</taxon>
        <taxon>Caulobacterales</taxon>
        <taxon>Caulobacteraceae</taxon>
        <taxon>Brevundimonas</taxon>
    </lineage>
</organism>
<feature type="signal peptide" evidence="1">
    <location>
        <begin position="1"/>
        <end position="20"/>
    </location>
</feature>
<dbReference type="RefSeq" id="WP_092306293.1">
    <property type="nucleotide sequence ID" value="NZ_FOZV01000001.1"/>
</dbReference>
<reference evidence="3" key="1">
    <citation type="submission" date="2016-10" db="EMBL/GenBank/DDBJ databases">
        <authorList>
            <person name="Varghese N."/>
            <person name="Submissions S."/>
        </authorList>
    </citation>
    <scope>NUCLEOTIDE SEQUENCE [LARGE SCALE GENOMIC DNA]</scope>
    <source>
        <strain evidence="3">CGMCC 1.10683</strain>
    </source>
</reference>
<evidence type="ECO:0000313" key="2">
    <source>
        <dbReference type="EMBL" id="SFS30854.1"/>
    </source>
</evidence>
<keyword evidence="3" id="KW-1185">Reference proteome</keyword>
<evidence type="ECO:0000256" key="1">
    <source>
        <dbReference type="SAM" id="SignalP"/>
    </source>
</evidence>
<feature type="chain" id="PRO_5011573262" evidence="1">
    <location>
        <begin position="21"/>
        <end position="90"/>
    </location>
</feature>
<protein>
    <submittedName>
        <fullName evidence="2">Uncharacterized protein</fullName>
    </submittedName>
</protein>
<gene>
    <name evidence="2" type="ORF">SAMN05192570_0440</name>
</gene>
<evidence type="ECO:0000313" key="3">
    <source>
        <dbReference type="Proteomes" id="UP000198788"/>
    </source>
</evidence>
<dbReference type="EMBL" id="FOZV01000001">
    <property type="protein sequence ID" value="SFS30854.1"/>
    <property type="molecule type" value="Genomic_DNA"/>
</dbReference>
<sequence>MLLKRLLFAAAVGVATLAGAGGETGATAAFAMTRVAQDANCVAACQATFEAEDARCFAADLAGGFRGGFYRPCVSYAQYQYNNCVAACPA</sequence>
<dbReference type="Proteomes" id="UP000198788">
    <property type="component" value="Unassembled WGS sequence"/>
</dbReference>
<accession>A0A1I6NSF7</accession>
<dbReference type="STRING" id="871741.SAMN05192570_0440"/>
<name>A0A1I6NSF7_9CAUL</name>
<dbReference type="AlphaFoldDB" id="A0A1I6NSF7"/>